<dbReference type="InterPro" id="IPR050204">
    <property type="entry name" value="AraC_XylS_family_regulators"/>
</dbReference>
<dbReference type="Proteomes" id="UP000199365">
    <property type="component" value="Unassembled WGS sequence"/>
</dbReference>
<dbReference type="PANTHER" id="PTHR46796:SF6">
    <property type="entry name" value="ARAC SUBFAMILY"/>
    <property type="match status" value="1"/>
</dbReference>
<reference evidence="6" key="1">
    <citation type="submission" date="2016-10" db="EMBL/GenBank/DDBJ databases">
        <authorList>
            <person name="Varghese N."/>
            <person name="Submissions S."/>
        </authorList>
    </citation>
    <scope>NUCLEOTIDE SEQUENCE [LARGE SCALE GENOMIC DNA]</scope>
    <source>
        <strain evidence="6">DUS833</strain>
    </source>
</reference>
<dbReference type="EMBL" id="FNKX01000004">
    <property type="protein sequence ID" value="SDR61466.1"/>
    <property type="molecule type" value="Genomic_DNA"/>
</dbReference>
<evidence type="ECO:0000259" key="4">
    <source>
        <dbReference type="PROSITE" id="PS01124"/>
    </source>
</evidence>
<feature type="domain" description="HTH araC/xylS-type" evidence="4">
    <location>
        <begin position="227"/>
        <end position="326"/>
    </location>
</feature>
<dbReference type="InterPro" id="IPR018060">
    <property type="entry name" value="HTH_AraC"/>
</dbReference>
<keyword evidence="3" id="KW-0804">Transcription</keyword>
<dbReference type="InterPro" id="IPR035418">
    <property type="entry name" value="AraC-bd_2"/>
</dbReference>
<dbReference type="SMART" id="SM00342">
    <property type="entry name" value="HTH_ARAC"/>
    <property type="match status" value="1"/>
</dbReference>
<evidence type="ECO:0000313" key="6">
    <source>
        <dbReference type="Proteomes" id="UP000199365"/>
    </source>
</evidence>
<dbReference type="GO" id="GO:0003700">
    <property type="term" value="F:DNA-binding transcription factor activity"/>
    <property type="evidence" value="ECO:0007669"/>
    <property type="project" value="InterPro"/>
</dbReference>
<evidence type="ECO:0000256" key="2">
    <source>
        <dbReference type="ARBA" id="ARBA00023125"/>
    </source>
</evidence>
<name>A0A1H1KGU7_9BURK</name>
<evidence type="ECO:0000313" key="5">
    <source>
        <dbReference type="EMBL" id="SDR61466.1"/>
    </source>
</evidence>
<dbReference type="SUPFAM" id="SSF46689">
    <property type="entry name" value="Homeodomain-like"/>
    <property type="match status" value="1"/>
</dbReference>
<protein>
    <submittedName>
        <fullName evidence="5">AraC-type DNA-binding protein</fullName>
    </submittedName>
</protein>
<dbReference type="AlphaFoldDB" id="A0A1H1KGU7"/>
<accession>A0A1H1KGU7</accession>
<dbReference type="Pfam" id="PF14525">
    <property type="entry name" value="AraC_binding_2"/>
    <property type="match status" value="1"/>
</dbReference>
<sequence length="326" mass="36294">MRTETTKPAPVAPASRQTFNFEVPASAQRGPKTHEWADMVQSSYFPMDVKIGADFRGGSIENIDVGELRVCTLHSDPMVTERHQSYARAEAEEFYVIEMPELSPVLIQQRGRDALVAPGNFTLVSGAEPYRFANPAHLCLRTLRIPCRSLRSRLPSVDDRVALVASAAEPCAALFLDFAASYFRHVAVLPVEIHARVEQQLLDLLILAITGDTSTSNETSVRSGHRLRATRIIEQRFSDPTLQPADVARAVGVSERYLQKIFGDSGQTITTVIRNRRLAEAKRLLANRKQSRLGITQIALIVGFSDPAYFSRIFRQDCGHSPTDYQ</sequence>
<dbReference type="InterPro" id="IPR020449">
    <property type="entry name" value="Tscrpt_reg_AraC-type_HTH"/>
</dbReference>
<dbReference type="Gene3D" id="1.10.10.60">
    <property type="entry name" value="Homeodomain-like"/>
    <property type="match status" value="1"/>
</dbReference>
<proteinExistence type="predicted"/>
<keyword evidence="2 5" id="KW-0238">DNA-binding</keyword>
<gene>
    <name evidence="5" type="ORF">SAMN05445850_7771</name>
</gene>
<dbReference type="PROSITE" id="PS00041">
    <property type="entry name" value="HTH_ARAC_FAMILY_1"/>
    <property type="match status" value="1"/>
</dbReference>
<evidence type="ECO:0000256" key="1">
    <source>
        <dbReference type="ARBA" id="ARBA00023015"/>
    </source>
</evidence>
<keyword evidence="1" id="KW-0805">Transcription regulation</keyword>
<dbReference type="InterPro" id="IPR018062">
    <property type="entry name" value="HTH_AraC-typ_CS"/>
</dbReference>
<organism evidence="5 6">
    <name type="scientific">Paraburkholderia tuberum</name>
    <dbReference type="NCBI Taxonomy" id="157910"/>
    <lineage>
        <taxon>Bacteria</taxon>
        <taxon>Pseudomonadati</taxon>
        <taxon>Pseudomonadota</taxon>
        <taxon>Betaproteobacteria</taxon>
        <taxon>Burkholderiales</taxon>
        <taxon>Burkholderiaceae</taxon>
        <taxon>Paraburkholderia</taxon>
    </lineage>
</organism>
<dbReference type="Pfam" id="PF12833">
    <property type="entry name" value="HTH_18"/>
    <property type="match status" value="1"/>
</dbReference>
<dbReference type="GO" id="GO:0043565">
    <property type="term" value="F:sequence-specific DNA binding"/>
    <property type="evidence" value="ECO:0007669"/>
    <property type="project" value="InterPro"/>
</dbReference>
<dbReference type="STRING" id="157910.SAMN05445850_7771"/>
<dbReference type="InterPro" id="IPR009057">
    <property type="entry name" value="Homeodomain-like_sf"/>
</dbReference>
<dbReference type="PROSITE" id="PS01124">
    <property type="entry name" value="HTH_ARAC_FAMILY_2"/>
    <property type="match status" value="1"/>
</dbReference>
<keyword evidence="6" id="KW-1185">Reference proteome</keyword>
<dbReference type="PANTHER" id="PTHR46796">
    <property type="entry name" value="HTH-TYPE TRANSCRIPTIONAL ACTIVATOR RHAS-RELATED"/>
    <property type="match status" value="1"/>
</dbReference>
<evidence type="ECO:0000256" key="3">
    <source>
        <dbReference type="ARBA" id="ARBA00023163"/>
    </source>
</evidence>
<dbReference type="PRINTS" id="PR00032">
    <property type="entry name" value="HTHARAC"/>
</dbReference>